<evidence type="ECO:0000256" key="4">
    <source>
        <dbReference type="PROSITE-ProRule" id="PRU00335"/>
    </source>
</evidence>
<dbReference type="PANTHER" id="PTHR30055">
    <property type="entry name" value="HTH-TYPE TRANSCRIPTIONAL REGULATOR RUTR"/>
    <property type="match status" value="1"/>
</dbReference>
<protein>
    <recommendedName>
        <fullName evidence="5">HTH tetR-type domain-containing protein</fullName>
    </recommendedName>
</protein>
<dbReference type="GO" id="GO:0003700">
    <property type="term" value="F:DNA-binding transcription factor activity"/>
    <property type="evidence" value="ECO:0007669"/>
    <property type="project" value="TreeGrafter"/>
</dbReference>
<dbReference type="SUPFAM" id="SSF48498">
    <property type="entry name" value="Tetracyclin repressor-like, C-terminal domain"/>
    <property type="match status" value="1"/>
</dbReference>
<evidence type="ECO:0000313" key="6">
    <source>
        <dbReference type="EMBL" id="KPL76972.1"/>
    </source>
</evidence>
<dbReference type="InterPro" id="IPR009057">
    <property type="entry name" value="Homeodomain-like_sf"/>
</dbReference>
<feature type="domain" description="HTH tetR-type" evidence="5">
    <location>
        <begin position="37"/>
        <end position="97"/>
    </location>
</feature>
<accession>A0A0P6XB57</accession>
<evidence type="ECO:0000313" key="7">
    <source>
        <dbReference type="Proteomes" id="UP000050417"/>
    </source>
</evidence>
<evidence type="ECO:0000256" key="2">
    <source>
        <dbReference type="ARBA" id="ARBA00023125"/>
    </source>
</evidence>
<organism evidence="6 7">
    <name type="scientific">Ornatilinea apprima</name>
    <dbReference type="NCBI Taxonomy" id="1134406"/>
    <lineage>
        <taxon>Bacteria</taxon>
        <taxon>Bacillati</taxon>
        <taxon>Chloroflexota</taxon>
        <taxon>Anaerolineae</taxon>
        <taxon>Anaerolineales</taxon>
        <taxon>Anaerolineaceae</taxon>
        <taxon>Ornatilinea</taxon>
    </lineage>
</organism>
<keyword evidence="3" id="KW-0804">Transcription</keyword>
<dbReference type="InterPro" id="IPR036271">
    <property type="entry name" value="Tet_transcr_reg_TetR-rel_C_sf"/>
</dbReference>
<dbReference type="PATRIC" id="fig|1134406.4.peg.2535"/>
<dbReference type="Gene3D" id="1.10.357.10">
    <property type="entry name" value="Tetracycline Repressor, domain 2"/>
    <property type="match status" value="1"/>
</dbReference>
<reference evidence="6 7" key="1">
    <citation type="submission" date="2015-07" db="EMBL/GenBank/DDBJ databases">
        <title>Genome sequence of Ornatilinea apprima DSM 23815.</title>
        <authorList>
            <person name="Hemp J."/>
            <person name="Ward L.M."/>
            <person name="Pace L.A."/>
            <person name="Fischer W.W."/>
        </authorList>
    </citation>
    <scope>NUCLEOTIDE SEQUENCE [LARGE SCALE GENOMIC DNA]</scope>
    <source>
        <strain evidence="6 7">P3M-1</strain>
    </source>
</reference>
<keyword evidence="7" id="KW-1185">Reference proteome</keyword>
<name>A0A0P6XB57_9CHLR</name>
<dbReference type="PANTHER" id="PTHR30055:SF234">
    <property type="entry name" value="HTH-TYPE TRANSCRIPTIONAL REGULATOR BETI"/>
    <property type="match status" value="1"/>
</dbReference>
<dbReference type="SUPFAM" id="SSF46689">
    <property type="entry name" value="Homeodomain-like"/>
    <property type="match status" value="1"/>
</dbReference>
<dbReference type="EMBL" id="LGCL01000024">
    <property type="protein sequence ID" value="KPL76972.1"/>
    <property type="molecule type" value="Genomic_DNA"/>
</dbReference>
<feature type="DNA-binding region" description="H-T-H motif" evidence="4">
    <location>
        <begin position="60"/>
        <end position="79"/>
    </location>
</feature>
<comment type="caution">
    <text evidence="6">The sequence shown here is derived from an EMBL/GenBank/DDBJ whole genome shotgun (WGS) entry which is preliminary data.</text>
</comment>
<sequence>MSSQEYTIPLSAEQIYPLLLKLEDQGVITRTFRRLDPDRQQAVIDAILAEAAVSGPAGINIKHVAARSGVAVGSLYQYFGNREGLINFSIELVTRQVCETFNYIQPWLAEMPLREGLRAYIEGGEAWSEAQASFVRFFAAAAYNQNAEMQERVVRPVAAVMLENVRQMLAAALERGEVRADLDLEAAARLLHGMTIILGDSQILPYLNAYFQTSEEGVEWQRVMNVFLDVLTHGMLAVNQLNNENLGVETRES</sequence>
<proteinExistence type="predicted"/>
<evidence type="ECO:0000259" key="5">
    <source>
        <dbReference type="PROSITE" id="PS50977"/>
    </source>
</evidence>
<evidence type="ECO:0000256" key="3">
    <source>
        <dbReference type="ARBA" id="ARBA00023163"/>
    </source>
</evidence>
<dbReference type="OrthoDB" id="2388018at2"/>
<evidence type="ECO:0000256" key="1">
    <source>
        <dbReference type="ARBA" id="ARBA00023015"/>
    </source>
</evidence>
<keyword evidence="2 4" id="KW-0238">DNA-binding</keyword>
<dbReference type="AlphaFoldDB" id="A0A0P6XB57"/>
<dbReference type="PROSITE" id="PS50977">
    <property type="entry name" value="HTH_TETR_2"/>
    <property type="match status" value="1"/>
</dbReference>
<keyword evidence="1" id="KW-0805">Transcription regulation</keyword>
<dbReference type="GO" id="GO:0000976">
    <property type="term" value="F:transcription cis-regulatory region binding"/>
    <property type="evidence" value="ECO:0007669"/>
    <property type="project" value="TreeGrafter"/>
</dbReference>
<dbReference type="InterPro" id="IPR050109">
    <property type="entry name" value="HTH-type_TetR-like_transc_reg"/>
</dbReference>
<dbReference type="InterPro" id="IPR001647">
    <property type="entry name" value="HTH_TetR"/>
</dbReference>
<dbReference type="Pfam" id="PF00440">
    <property type="entry name" value="TetR_N"/>
    <property type="match status" value="1"/>
</dbReference>
<dbReference type="RefSeq" id="WP_075062925.1">
    <property type="nucleotide sequence ID" value="NZ_LGCL01000024.1"/>
</dbReference>
<dbReference type="Proteomes" id="UP000050417">
    <property type="component" value="Unassembled WGS sequence"/>
</dbReference>
<dbReference type="STRING" id="1134406.ADN00_10345"/>
<gene>
    <name evidence="6" type="ORF">ADN00_10345</name>
</gene>